<accession>A0AB36FJU1</accession>
<dbReference type="AlphaFoldDB" id="A0AB36FJU1"/>
<evidence type="ECO:0000313" key="1">
    <source>
        <dbReference type="EMBL" id="OEH18300.1"/>
    </source>
</evidence>
<comment type="caution">
    <text evidence="1">The sequence shown here is derived from an EMBL/GenBank/DDBJ whole genome shotgun (WGS) entry which is preliminary data.</text>
</comment>
<sequence>MDGKGESFAILASEQILHPYLDNDRYFNEQWIFARYLAGAQGEPGVIEYFVSPPDEWDANQKERVIKHFNDFNLSLRYSKEASARLGTLLSQYNGLLQIPLDKETSKKIIFQTVIDNAPFVNHWERVMCLALLRDL</sequence>
<proteinExistence type="predicted"/>
<evidence type="ECO:0000313" key="2">
    <source>
        <dbReference type="Proteomes" id="UP000050495"/>
    </source>
</evidence>
<gene>
    <name evidence="1" type="ORF">AN696_0226655</name>
</gene>
<organism evidence="1 2">
    <name type="scientific">Enterobacter asburiae</name>
    <dbReference type="NCBI Taxonomy" id="61645"/>
    <lineage>
        <taxon>Bacteria</taxon>
        <taxon>Pseudomonadati</taxon>
        <taxon>Pseudomonadota</taxon>
        <taxon>Gammaproteobacteria</taxon>
        <taxon>Enterobacterales</taxon>
        <taxon>Enterobacteriaceae</taxon>
        <taxon>Enterobacter</taxon>
        <taxon>Enterobacter cloacae complex</taxon>
    </lineage>
</organism>
<dbReference type="Proteomes" id="UP000050495">
    <property type="component" value="Unassembled WGS sequence"/>
</dbReference>
<protein>
    <submittedName>
        <fullName evidence="1">Uncharacterized protein</fullName>
    </submittedName>
</protein>
<dbReference type="RefSeq" id="WP_063923147.1">
    <property type="nucleotide sequence ID" value="NZ_CP103751.1"/>
</dbReference>
<reference evidence="1 2" key="1">
    <citation type="submission" date="2016-04" db="EMBL/GenBank/DDBJ databases">
        <authorList>
            <person name="Osei Sekyere J."/>
            <person name="Sivertsen A."/>
            <person name="Pedersen A.T."/>
            <person name="Sundsfjord A."/>
        </authorList>
    </citation>
    <scope>NUCLEOTIDE SEQUENCE [LARGE SCALE GENOMIC DNA]</scope>
    <source>
        <strain evidence="1 2">ST435:939705067</strain>
    </source>
</reference>
<name>A0AB36FJU1_ENTAS</name>
<dbReference type="EMBL" id="LJEY02000047">
    <property type="protein sequence ID" value="OEH18300.1"/>
    <property type="molecule type" value="Genomic_DNA"/>
</dbReference>